<comment type="caution">
    <text evidence="1">The sequence shown here is derived from an EMBL/GenBank/DDBJ whole genome shotgun (WGS) entry which is preliminary data.</text>
</comment>
<sequence length="296" mass="31971">MPVTSWGRDVTKACETHLSDCVHVSQAEVLLEATRRSPTLGRNLASLPAAAAPEVPPPRLPGSPLSQKLKAGLGKTLQEFEAKGSLAITISPPLPAVFEALDAPQLEFQEHTQTLVRILTHPAVPYTGWARSYRHPHPPAIHTAAPTLPILTPAYLTYAMMGLHKVSRAGTGSHTSFPVSDTCRSVQCETACRGVGSRSRCLRVTRSPPTTTTTTTTTSQPHVHILLLRKTGQKVYQDLCGIKLLLMWNCYCRLSRKLFSTEGKQGHARCMVSWPVVPGTRGPSSSCGGAPLFIAD</sequence>
<dbReference type="EMBL" id="JARAKH010000012">
    <property type="protein sequence ID" value="KAK8398339.1"/>
    <property type="molecule type" value="Genomic_DNA"/>
</dbReference>
<organism evidence="1 2">
    <name type="scientific">Scylla paramamosain</name>
    <name type="common">Mud crab</name>
    <dbReference type="NCBI Taxonomy" id="85552"/>
    <lineage>
        <taxon>Eukaryota</taxon>
        <taxon>Metazoa</taxon>
        <taxon>Ecdysozoa</taxon>
        <taxon>Arthropoda</taxon>
        <taxon>Crustacea</taxon>
        <taxon>Multicrustacea</taxon>
        <taxon>Malacostraca</taxon>
        <taxon>Eumalacostraca</taxon>
        <taxon>Eucarida</taxon>
        <taxon>Decapoda</taxon>
        <taxon>Pleocyemata</taxon>
        <taxon>Brachyura</taxon>
        <taxon>Eubrachyura</taxon>
        <taxon>Portunoidea</taxon>
        <taxon>Portunidae</taxon>
        <taxon>Portuninae</taxon>
        <taxon>Scylla</taxon>
    </lineage>
</organism>
<evidence type="ECO:0000313" key="1">
    <source>
        <dbReference type="EMBL" id="KAK8398339.1"/>
    </source>
</evidence>
<name>A0AAW0UDY5_SCYPA</name>
<dbReference type="AlphaFoldDB" id="A0AAW0UDY5"/>
<gene>
    <name evidence="1" type="ORF">O3P69_003904</name>
</gene>
<keyword evidence="2" id="KW-1185">Reference proteome</keyword>
<dbReference type="Proteomes" id="UP001487740">
    <property type="component" value="Unassembled WGS sequence"/>
</dbReference>
<protein>
    <submittedName>
        <fullName evidence="1">Uncharacterized protein</fullName>
    </submittedName>
</protein>
<accession>A0AAW0UDY5</accession>
<reference evidence="1 2" key="1">
    <citation type="submission" date="2023-03" db="EMBL/GenBank/DDBJ databases">
        <title>High-quality genome of Scylla paramamosain provides insights in environmental adaptation.</title>
        <authorList>
            <person name="Zhang L."/>
        </authorList>
    </citation>
    <scope>NUCLEOTIDE SEQUENCE [LARGE SCALE GENOMIC DNA]</scope>
    <source>
        <strain evidence="1">LZ_2023a</strain>
        <tissue evidence="1">Muscle</tissue>
    </source>
</reference>
<proteinExistence type="predicted"/>
<evidence type="ECO:0000313" key="2">
    <source>
        <dbReference type="Proteomes" id="UP001487740"/>
    </source>
</evidence>